<protein>
    <submittedName>
        <fullName evidence="1">Uncharacterized protein</fullName>
    </submittedName>
</protein>
<keyword evidence="2" id="KW-1185">Reference proteome</keyword>
<accession>A0A6M0K6G1</accession>
<evidence type="ECO:0000313" key="2">
    <source>
        <dbReference type="Proteomes" id="UP000483379"/>
    </source>
</evidence>
<gene>
    <name evidence="1" type="ORF">G3446_20245</name>
</gene>
<name>A0A6M0K6G1_9GAMM</name>
<dbReference type="EMBL" id="JAAIJQ010000077">
    <property type="protein sequence ID" value="NEV64187.1"/>
    <property type="molecule type" value="Genomic_DNA"/>
</dbReference>
<sequence length="87" mass="9772">MGLEQRQQLEHMHGCLGIAILGLLRQTGDRHVDRSEQLDDMLALRLQQRPQLRQSLGKVVRRLQAVVAGRGAIPRKLDSLLQSGNRA</sequence>
<dbReference type="Proteomes" id="UP000483379">
    <property type="component" value="Unassembled WGS sequence"/>
</dbReference>
<organism evidence="1 2">
    <name type="scientific">Thiorhodococcus minor</name>
    <dbReference type="NCBI Taxonomy" id="57489"/>
    <lineage>
        <taxon>Bacteria</taxon>
        <taxon>Pseudomonadati</taxon>
        <taxon>Pseudomonadota</taxon>
        <taxon>Gammaproteobacteria</taxon>
        <taxon>Chromatiales</taxon>
        <taxon>Chromatiaceae</taxon>
        <taxon>Thiorhodococcus</taxon>
    </lineage>
</organism>
<comment type="caution">
    <text evidence="1">The sequence shown here is derived from an EMBL/GenBank/DDBJ whole genome shotgun (WGS) entry which is preliminary data.</text>
</comment>
<reference evidence="1 2" key="1">
    <citation type="submission" date="2020-02" db="EMBL/GenBank/DDBJ databases">
        <title>Genome sequences of Thiorhodococcus mannitoliphagus and Thiorhodococcus minor, purple sulfur photosynthetic bacteria in the gammaproteobacterial family, Chromatiaceae.</title>
        <authorList>
            <person name="Aviles F.A."/>
            <person name="Meyer T.E."/>
            <person name="Kyndt J.A."/>
        </authorList>
    </citation>
    <scope>NUCLEOTIDE SEQUENCE [LARGE SCALE GENOMIC DNA]</scope>
    <source>
        <strain evidence="1 2">DSM 11518</strain>
    </source>
</reference>
<proteinExistence type="predicted"/>
<dbReference type="AlphaFoldDB" id="A0A6M0K6G1"/>
<evidence type="ECO:0000313" key="1">
    <source>
        <dbReference type="EMBL" id="NEV64187.1"/>
    </source>
</evidence>